<dbReference type="PANTHER" id="PTHR35895">
    <property type="entry name" value="CHROMOSOME 16, WHOLE GENOME SHOTGUN SEQUENCE"/>
    <property type="match status" value="1"/>
</dbReference>
<dbReference type="InParanoid" id="A0A136J3I9"/>
<feature type="region of interest" description="Disordered" evidence="1">
    <location>
        <begin position="1"/>
        <end position="37"/>
    </location>
</feature>
<proteinExistence type="predicted"/>
<dbReference type="PANTHER" id="PTHR35895:SF2">
    <property type="match status" value="1"/>
</dbReference>
<dbReference type="OrthoDB" id="10039566at2759"/>
<reference evidence="4" key="1">
    <citation type="submission" date="2016-02" db="EMBL/GenBank/DDBJ databases">
        <title>Draft genome sequence of Microdochium bolleyi, a fungal endophyte of beachgrass.</title>
        <authorList>
            <consortium name="DOE Joint Genome Institute"/>
            <person name="David A.S."/>
            <person name="May G."/>
            <person name="Haridas S."/>
            <person name="Lim J."/>
            <person name="Wang M."/>
            <person name="Labutti K."/>
            <person name="Lipzen A."/>
            <person name="Barry K."/>
            <person name="Grigoriev I.V."/>
        </authorList>
    </citation>
    <scope>NUCLEOTIDE SEQUENCE [LARGE SCALE GENOMIC DNA]</scope>
    <source>
        <strain evidence="4">J235TASD1</strain>
    </source>
</reference>
<keyword evidence="2" id="KW-0472">Membrane</keyword>
<organism evidence="3 4">
    <name type="scientific">Microdochium bolleyi</name>
    <dbReference type="NCBI Taxonomy" id="196109"/>
    <lineage>
        <taxon>Eukaryota</taxon>
        <taxon>Fungi</taxon>
        <taxon>Dikarya</taxon>
        <taxon>Ascomycota</taxon>
        <taxon>Pezizomycotina</taxon>
        <taxon>Sordariomycetes</taxon>
        <taxon>Xylariomycetidae</taxon>
        <taxon>Xylariales</taxon>
        <taxon>Microdochiaceae</taxon>
        <taxon>Microdochium</taxon>
    </lineage>
</organism>
<dbReference type="Proteomes" id="UP000070501">
    <property type="component" value="Unassembled WGS sequence"/>
</dbReference>
<dbReference type="Pfam" id="PF12505">
    <property type="entry name" value="DUF3712"/>
    <property type="match status" value="1"/>
</dbReference>
<sequence length="459" mass="49913">MSTFVADRSHFEHDSMPPPVTAAGRTSPTAADHTADTASSIDHVAEKAVPAEKLSKRQKVKRHCARFWLWWLIGTIVLLAILLPILFKVVLPAIVQDIVSKQEMPVKGGSLIALSPTELRMTLKTVLDTPLGADLDPINLYLYNKDTPQYTPFTNLTIPGQHVKGYTEVNVAEQTVTVSNGDEMIKFFNKVFDQEEVELSVRGDTTVRLGALSAPAHIDKTVKVKALNKLQGFAVTNLQLLVPANGEGQNVRTTVNLPNHGDLTLGLGDLGLNLLSGKIVIGHVTCKNVMLAPGDNAIQCNGNLYFQVLFDSLAEIMASQSSALMTGNLELGAQGNSTTINGEHIPYVEEVLKTKLLVTRVPIGQLVADVITSFTGGDINIADIVPESLNSTLIESMVNHWSAYDDMPGSGNTNSTTNAMAARKRDAAQKKKVVTRDNDMVKRNMMWTMLKMGMAMSKR</sequence>
<dbReference type="EMBL" id="KQ964249">
    <property type="protein sequence ID" value="KXJ91722.1"/>
    <property type="molecule type" value="Genomic_DNA"/>
</dbReference>
<keyword evidence="2" id="KW-1133">Transmembrane helix</keyword>
<dbReference type="AlphaFoldDB" id="A0A136J3I9"/>
<feature type="transmembrane region" description="Helical" evidence="2">
    <location>
        <begin position="67"/>
        <end position="87"/>
    </location>
</feature>
<accession>A0A136J3I9</accession>
<dbReference type="STRING" id="196109.A0A136J3I9"/>
<feature type="compositionally biased region" description="Low complexity" evidence="1">
    <location>
        <begin position="26"/>
        <end position="37"/>
    </location>
</feature>
<keyword evidence="2" id="KW-0812">Transmembrane</keyword>
<protein>
    <submittedName>
        <fullName evidence="3">Uncharacterized protein</fullName>
    </submittedName>
</protein>
<name>A0A136J3I9_9PEZI</name>
<keyword evidence="4" id="KW-1185">Reference proteome</keyword>
<evidence type="ECO:0000256" key="2">
    <source>
        <dbReference type="SAM" id="Phobius"/>
    </source>
</evidence>
<evidence type="ECO:0000313" key="3">
    <source>
        <dbReference type="EMBL" id="KXJ91722.1"/>
    </source>
</evidence>
<dbReference type="GO" id="GO:0000329">
    <property type="term" value="C:fungal-type vacuole membrane"/>
    <property type="evidence" value="ECO:0007669"/>
    <property type="project" value="InterPro"/>
</dbReference>
<dbReference type="InterPro" id="IPR046368">
    <property type="entry name" value="Tag1"/>
</dbReference>
<dbReference type="InterPro" id="IPR022185">
    <property type="entry name" value="DUF3712"/>
</dbReference>
<gene>
    <name evidence="3" type="ORF">Micbo1qcDRAFT_174755</name>
</gene>
<evidence type="ECO:0000256" key="1">
    <source>
        <dbReference type="SAM" id="MobiDB-lite"/>
    </source>
</evidence>
<evidence type="ECO:0000313" key="4">
    <source>
        <dbReference type="Proteomes" id="UP000070501"/>
    </source>
</evidence>